<dbReference type="OrthoDB" id="5191008at2"/>
<dbReference type="RefSeq" id="WP_125246459.1">
    <property type="nucleotide sequence ID" value="NZ_RSEB01000001.1"/>
</dbReference>
<protein>
    <recommendedName>
        <fullName evidence="4">MFS transporter</fullName>
    </recommendedName>
</protein>
<keyword evidence="3" id="KW-1185">Reference proteome</keyword>
<comment type="caution">
    <text evidence="2">The sequence shown here is derived from an EMBL/GenBank/DDBJ whole genome shotgun (WGS) entry which is preliminary data.</text>
</comment>
<sequence>MAASPRETPRSISLAQIGLWLQFGYFVGGGLLSAAFVPYPFGMLMIGAVGGGLVGLLLVVGVPALGMGAGLLTLMIGDRFQGARSAAVIASVVLATGAAAAAFASPMPFVTLATALPWFAIQAMTVVNLRTAEADRWFTGPDEVAPEP</sequence>
<proteinExistence type="predicted"/>
<evidence type="ECO:0000313" key="2">
    <source>
        <dbReference type="EMBL" id="RRS01983.1"/>
    </source>
</evidence>
<evidence type="ECO:0000256" key="1">
    <source>
        <dbReference type="SAM" id="Phobius"/>
    </source>
</evidence>
<feature type="transmembrane region" description="Helical" evidence="1">
    <location>
        <begin position="12"/>
        <end position="37"/>
    </location>
</feature>
<name>A0A426V521_9ACTN</name>
<evidence type="ECO:0000313" key="3">
    <source>
        <dbReference type="Proteomes" id="UP000277256"/>
    </source>
</evidence>
<keyword evidence="1" id="KW-0812">Transmembrane</keyword>
<dbReference type="Proteomes" id="UP000277256">
    <property type="component" value="Unassembled WGS sequence"/>
</dbReference>
<accession>A0A426V521</accession>
<keyword evidence="1" id="KW-0472">Membrane</keyword>
<reference evidence="2 3" key="1">
    <citation type="submission" date="2018-12" db="EMBL/GenBank/DDBJ databases">
        <title>Glycomyces sp. YIM 121974 draft genome.</title>
        <authorList>
            <person name="Li Q."/>
        </authorList>
    </citation>
    <scope>NUCLEOTIDE SEQUENCE [LARGE SCALE GENOMIC DNA]</scope>
    <source>
        <strain evidence="2 3">YIM 121974</strain>
    </source>
</reference>
<evidence type="ECO:0008006" key="4">
    <source>
        <dbReference type="Google" id="ProtNLM"/>
    </source>
</evidence>
<gene>
    <name evidence="2" type="ORF">EIW28_04395</name>
</gene>
<dbReference type="EMBL" id="RSEB01000001">
    <property type="protein sequence ID" value="RRS01983.1"/>
    <property type="molecule type" value="Genomic_DNA"/>
</dbReference>
<feature type="transmembrane region" description="Helical" evidence="1">
    <location>
        <begin position="43"/>
        <end position="74"/>
    </location>
</feature>
<feature type="transmembrane region" description="Helical" evidence="1">
    <location>
        <begin position="86"/>
        <end position="103"/>
    </location>
</feature>
<organism evidence="2 3">
    <name type="scientific">Glycomyces terrestris</name>
    <dbReference type="NCBI Taxonomy" id="2493553"/>
    <lineage>
        <taxon>Bacteria</taxon>
        <taxon>Bacillati</taxon>
        <taxon>Actinomycetota</taxon>
        <taxon>Actinomycetes</taxon>
        <taxon>Glycomycetales</taxon>
        <taxon>Glycomycetaceae</taxon>
        <taxon>Glycomyces</taxon>
    </lineage>
</organism>
<dbReference type="AlphaFoldDB" id="A0A426V521"/>
<keyword evidence="1" id="KW-1133">Transmembrane helix</keyword>